<comment type="caution">
    <text evidence="1">The sequence shown here is derived from an EMBL/GenBank/DDBJ whole genome shotgun (WGS) entry which is preliminary data.</text>
</comment>
<reference evidence="1" key="1">
    <citation type="journal article" date="2014" name="Front. Microbiol.">
        <title>High frequency of phylogenetically diverse reductive dehalogenase-homologous genes in deep subseafloor sedimentary metagenomes.</title>
        <authorList>
            <person name="Kawai M."/>
            <person name="Futagami T."/>
            <person name="Toyoda A."/>
            <person name="Takaki Y."/>
            <person name="Nishi S."/>
            <person name="Hori S."/>
            <person name="Arai W."/>
            <person name="Tsubouchi T."/>
            <person name="Morono Y."/>
            <person name="Uchiyama I."/>
            <person name="Ito T."/>
            <person name="Fujiyama A."/>
            <person name="Inagaki F."/>
            <person name="Takami H."/>
        </authorList>
    </citation>
    <scope>NUCLEOTIDE SEQUENCE</scope>
    <source>
        <strain evidence="1">Expedition CK06-06</strain>
    </source>
</reference>
<dbReference type="EMBL" id="BARS01051702">
    <property type="protein sequence ID" value="GAG47929.1"/>
    <property type="molecule type" value="Genomic_DNA"/>
</dbReference>
<organism evidence="1">
    <name type="scientific">marine sediment metagenome</name>
    <dbReference type="NCBI Taxonomy" id="412755"/>
    <lineage>
        <taxon>unclassified sequences</taxon>
        <taxon>metagenomes</taxon>
        <taxon>ecological metagenomes</taxon>
    </lineage>
</organism>
<dbReference type="AlphaFoldDB" id="X0XX25"/>
<accession>X0XX25</accession>
<feature type="non-terminal residue" evidence="1">
    <location>
        <position position="1"/>
    </location>
</feature>
<sequence length="159" mass="18356">PEHGQHITEDRPVIYKDNIIPPYEPKTAWESIVGHIEKTLENGGSTRRWEVEKYFDRLDGVQLVRFDRYYNDAIGRRLLLEQIWADPQTRLPVRIWKRLNLADRNAQNRKSISGDFDFPKIGPSSIYELGVPQDLPIVKTYGRVADSSIVDTHGQARGT</sequence>
<evidence type="ECO:0000313" key="1">
    <source>
        <dbReference type="EMBL" id="GAG47929.1"/>
    </source>
</evidence>
<proteinExistence type="predicted"/>
<name>X0XX25_9ZZZZ</name>
<protein>
    <submittedName>
        <fullName evidence="1">Uncharacterized protein</fullName>
    </submittedName>
</protein>
<gene>
    <name evidence="1" type="ORF">S01H1_76959</name>
</gene>